<feature type="region of interest" description="Disordered" evidence="1">
    <location>
        <begin position="79"/>
        <end position="114"/>
    </location>
</feature>
<evidence type="ECO:0000313" key="2">
    <source>
        <dbReference type="EMBL" id="EKJ70522.1"/>
    </source>
</evidence>
<dbReference type="Proteomes" id="UP000007978">
    <property type="component" value="Chromosome 3"/>
</dbReference>
<dbReference type="GeneID" id="20367892"/>
<accession>K3V9U9</accession>
<organism evidence="2 3">
    <name type="scientific">Fusarium pseudograminearum (strain CS3096)</name>
    <name type="common">Wheat and barley crown-rot fungus</name>
    <dbReference type="NCBI Taxonomy" id="1028729"/>
    <lineage>
        <taxon>Eukaryota</taxon>
        <taxon>Fungi</taxon>
        <taxon>Dikarya</taxon>
        <taxon>Ascomycota</taxon>
        <taxon>Pezizomycotina</taxon>
        <taxon>Sordariomycetes</taxon>
        <taxon>Hypocreomycetidae</taxon>
        <taxon>Hypocreales</taxon>
        <taxon>Nectriaceae</taxon>
        <taxon>Fusarium</taxon>
    </lineage>
</organism>
<evidence type="ECO:0000313" key="3">
    <source>
        <dbReference type="Proteomes" id="UP000007978"/>
    </source>
</evidence>
<dbReference type="RefSeq" id="XP_009260667.1">
    <property type="nucleotide sequence ID" value="XM_009262392.1"/>
</dbReference>
<proteinExistence type="predicted"/>
<protein>
    <submittedName>
        <fullName evidence="2">Uncharacterized protein</fullName>
    </submittedName>
</protein>
<dbReference type="EMBL" id="AFNW01000308">
    <property type="protein sequence ID" value="EKJ70522.1"/>
    <property type="molecule type" value="Genomic_DNA"/>
</dbReference>
<feature type="compositionally biased region" description="Basic and acidic residues" evidence="1">
    <location>
        <begin position="83"/>
        <end position="97"/>
    </location>
</feature>
<comment type="caution">
    <text evidence="2">The sequence shown here is derived from an EMBL/GenBank/DDBJ whole genome shotgun (WGS) entry which is preliminary data.</text>
</comment>
<name>K3V9U9_FUSPC</name>
<evidence type="ECO:0000256" key="1">
    <source>
        <dbReference type="SAM" id="MobiDB-lite"/>
    </source>
</evidence>
<gene>
    <name evidence="2" type="ORF">FPSE_09275</name>
</gene>
<dbReference type="HOGENOM" id="CLU_2121233_0_0_1"/>
<feature type="compositionally biased region" description="Acidic residues" evidence="1">
    <location>
        <begin position="98"/>
        <end position="114"/>
    </location>
</feature>
<feature type="region of interest" description="Disordered" evidence="1">
    <location>
        <begin position="25"/>
        <end position="64"/>
    </location>
</feature>
<keyword evidence="3" id="KW-1185">Reference proteome</keyword>
<feature type="compositionally biased region" description="Low complexity" evidence="1">
    <location>
        <begin position="30"/>
        <end position="48"/>
    </location>
</feature>
<sequence length="114" mass="12739">MSKFTPIPDSLTGLACFTLTLHIPRRTRRPTTTTTTTPTTTMTTMTTPTPAPSSPPHAAWNTEEGKEYLLAEVWRLLPPAGDAEAKAKDKAEEKKEKEEEEKEREEVEDEENAP</sequence>
<dbReference type="KEGG" id="fpu:FPSE_09275"/>
<reference evidence="2 3" key="1">
    <citation type="journal article" date="2012" name="PLoS Pathog.">
        <title>Comparative pathogenomics reveals horizontally acquired novel virulence genes in fungi infecting cereal hosts.</title>
        <authorList>
            <person name="Gardiner D.M."/>
            <person name="McDonald M.C."/>
            <person name="Covarelli L."/>
            <person name="Solomon P.S."/>
            <person name="Rusu A.G."/>
            <person name="Marshall M."/>
            <person name="Kazan K."/>
            <person name="Chakraborty S."/>
            <person name="McDonald B.A."/>
            <person name="Manners J.M."/>
        </authorList>
    </citation>
    <scope>NUCLEOTIDE SEQUENCE [LARGE SCALE GENOMIC DNA]</scope>
    <source>
        <strain evidence="2 3">CS3096</strain>
    </source>
</reference>
<dbReference type="AlphaFoldDB" id="K3V9U9"/>